<evidence type="ECO:0000256" key="3">
    <source>
        <dbReference type="ARBA" id="ARBA00022490"/>
    </source>
</evidence>
<dbReference type="PANTHER" id="PTHR46545">
    <property type="entry name" value="LEUCINE-RICH REPEAT-CONTAINING PROTEIN 51"/>
    <property type="match status" value="1"/>
</dbReference>
<dbReference type="Gene3D" id="3.30.420.10">
    <property type="entry name" value="Ribonuclease H-like superfamily/Ribonuclease H"/>
    <property type="match status" value="1"/>
</dbReference>
<dbReference type="GO" id="GO:0006139">
    <property type="term" value="P:nucleobase-containing compound metabolic process"/>
    <property type="evidence" value="ECO:0007669"/>
    <property type="project" value="InterPro"/>
</dbReference>
<evidence type="ECO:0000313" key="8">
    <source>
        <dbReference type="Proteomes" id="UP000001307"/>
    </source>
</evidence>
<dbReference type="Pfam" id="PF01612">
    <property type="entry name" value="DNA_pol_A_exo1"/>
    <property type="match status" value="1"/>
</dbReference>
<reference evidence="7" key="1">
    <citation type="journal article" date="2010" name="Science">
        <title>Plasticity of animal genome architecture unmasked by rapid evolution of a pelagic tunicate.</title>
        <authorList>
            <person name="Denoeud F."/>
            <person name="Henriet S."/>
            <person name="Mungpakdee S."/>
            <person name="Aury J.M."/>
            <person name="Da Silva C."/>
            <person name="Brinkmann H."/>
            <person name="Mikhaleva J."/>
            <person name="Olsen L.C."/>
            <person name="Jubin C."/>
            <person name="Canestro C."/>
            <person name="Bouquet J.M."/>
            <person name="Danks G."/>
            <person name="Poulain J."/>
            <person name="Campsteijn C."/>
            <person name="Adamski M."/>
            <person name="Cross I."/>
            <person name="Yadetie F."/>
            <person name="Muffato M."/>
            <person name="Louis A."/>
            <person name="Butcher S."/>
            <person name="Tsagkogeorga G."/>
            <person name="Konrad A."/>
            <person name="Singh S."/>
            <person name="Jensen M.F."/>
            <person name="Cong E.H."/>
            <person name="Eikeseth-Otteraa H."/>
            <person name="Noel B."/>
            <person name="Anthouard V."/>
            <person name="Porcel B.M."/>
            <person name="Kachouri-Lafond R."/>
            <person name="Nishino A."/>
            <person name="Ugolini M."/>
            <person name="Chourrout P."/>
            <person name="Nishida H."/>
            <person name="Aasland R."/>
            <person name="Huzurbazar S."/>
            <person name="Westhof E."/>
            <person name="Delsuc F."/>
            <person name="Lehrach H."/>
            <person name="Reinhardt R."/>
            <person name="Weissenbach J."/>
            <person name="Roy S.W."/>
            <person name="Artiguenave F."/>
            <person name="Postlethwait J.H."/>
            <person name="Manak J.R."/>
            <person name="Thompson E.M."/>
            <person name="Jaillon O."/>
            <person name="Du Pasquier L."/>
            <person name="Boudinot P."/>
            <person name="Liberles D.A."/>
            <person name="Volff J.N."/>
            <person name="Philippe H."/>
            <person name="Lenhard B."/>
            <person name="Roest Crollius H."/>
            <person name="Wincker P."/>
            <person name="Chourrout D."/>
        </authorList>
    </citation>
    <scope>NUCLEOTIDE SEQUENCE [LARGE SCALE GENOMIC DNA]</scope>
</reference>
<dbReference type="GO" id="GO:0003676">
    <property type="term" value="F:nucleic acid binding"/>
    <property type="evidence" value="ECO:0007669"/>
    <property type="project" value="InterPro"/>
</dbReference>
<dbReference type="Pfam" id="PF14580">
    <property type="entry name" value="LRR_9"/>
    <property type="match status" value="1"/>
</dbReference>
<dbReference type="GO" id="GO:0005737">
    <property type="term" value="C:cytoplasm"/>
    <property type="evidence" value="ECO:0007669"/>
    <property type="project" value="UniProtKB-SubCell"/>
</dbReference>
<name>E4XK83_OIKDI</name>
<organism evidence="7">
    <name type="scientific">Oikopleura dioica</name>
    <name type="common">Tunicate</name>
    <dbReference type="NCBI Taxonomy" id="34765"/>
    <lineage>
        <taxon>Eukaryota</taxon>
        <taxon>Metazoa</taxon>
        <taxon>Chordata</taxon>
        <taxon>Tunicata</taxon>
        <taxon>Appendicularia</taxon>
        <taxon>Copelata</taxon>
        <taxon>Oikopleuridae</taxon>
        <taxon>Oikopleura</taxon>
    </lineage>
</organism>
<dbReference type="InterPro" id="IPR002562">
    <property type="entry name" value="3'-5'_exonuclease_dom"/>
</dbReference>
<keyword evidence="5" id="KW-0677">Repeat</keyword>
<evidence type="ECO:0000256" key="5">
    <source>
        <dbReference type="ARBA" id="ARBA00022737"/>
    </source>
</evidence>
<keyword evidence="4" id="KW-0433">Leucine-rich repeat</keyword>
<evidence type="ECO:0000256" key="1">
    <source>
        <dbReference type="ARBA" id="ARBA00004496"/>
    </source>
</evidence>
<dbReference type="AlphaFoldDB" id="E4XK83"/>
<evidence type="ECO:0000259" key="6">
    <source>
        <dbReference type="SMART" id="SM00474"/>
    </source>
</evidence>
<proteinExistence type="predicted"/>
<dbReference type="OrthoDB" id="1920326at2759"/>
<dbReference type="PROSITE" id="PS51450">
    <property type="entry name" value="LRR"/>
    <property type="match status" value="2"/>
</dbReference>
<dbReference type="SUPFAM" id="SSF52058">
    <property type="entry name" value="L domain-like"/>
    <property type="match status" value="1"/>
</dbReference>
<accession>E4XK83</accession>
<dbReference type="PANTHER" id="PTHR46545:SF1">
    <property type="entry name" value="LEUCINE-RICH REPEAT-CONTAINING PROTEIN 51"/>
    <property type="match status" value="1"/>
</dbReference>
<dbReference type="Gene3D" id="3.80.10.10">
    <property type="entry name" value="Ribonuclease Inhibitor"/>
    <property type="match status" value="1"/>
</dbReference>
<feature type="domain" description="3'-5' exonuclease" evidence="6">
    <location>
        <begin position="76"/>
        <end position="256"/>
    </location>
</feature>
<dbReference type="InParanoid" id="E4XK83"/>
<protein>
    <recommendedName>
        <fullName evidence="2">Leucine-rich repeat-containing protein 51</fullName>
    </recommendedName>
</protein>
<dbReference type="SMART" id="SM00474">
    <property type="entry name" value="35EXOc"/>
    <property type="match status" value="1"/>
</dbReference>
<evidence type="ECO:0000313" key="7">
    <source>
        <dbReference type="EMBL" id="CBY24860.1"/>
    </source>
</evidence>
<keyword evidence="3" id="KW-0963">Cytoplasm</keyword>
<dbReference type="InterPro" id="IPR036397">
    <property type="entry name" value="RNaseH_sf"/>
</dbReference>
<sequence length="812" mass="93138">MIQNQQFLRALIGCALLKIWKVSRIDFCMEKNLVAVTVAGLAYYFWNQHRKKEEKEETAERWFENITTGRIADSSITIASSPGQVRRAIKEIYFYTRSYCNYVGLDCEWVGKNKTALMQISVSTPAGIKCFLIRLCKVDIRICYELMAFLRDEDVVKLGCGIDGDFKRLSEVDFVIFHPATISFFDLRQIIPATNYQNGGLANLTRQILGRKLNKDYRVRCSNWEADTLSNEQKTYAADDAVCALQILGKLIQELGESRVQYFINEYKNTVFKQKSKPNKDKKEKSGKITQNALEEKVKRRLETRDYGSDYFNSATASVRKEPLYNNCVKLLAPDGEVLSITDKKKADWYVKKGLGELVEDTETSFIVRLKFEPSGRPNTDSEKYYVTEKENVCVVCNEKNGLLRKNVVPREYRKHFPIVMKCHVSHDVVLLCLRCHGRSNELDYLKRARIADKFVAPLGNADLAKAILEPKERRNVRSGGNALLKNRAKLPEKRINELESIIMEYFNATVWTGDLEQKASDLPVLAGSEEEAQSFVQHGEKVVASLMLSGGIESVKNFEVDWRQHFLDTMDPQFMPEGWNIYHNHERIEEKLDREIKRADGTFLKPCPPTEKNLDGIYILLLNLKGMRESRLSMITNRPETSDPADFSFLFLSNMKDLQEVAPRESAHVKKRSDGKYNTASIRLSNNIIVELTGFSTAMESIINNAFNALQSVDLSFNEIHKIDASFDHFPNIRSLYLHGNQINSLNEVKKLRSLTKLKRLTLHGNPIDNLPNYRLFILYIIPTLQTFDFSGVSGDDHLLYFQMLNTTRNP</sequence>
<dbReference type="EMBL" id="FN653063">
    <property type="protein sequence ID" value="CBY24860.1"/>
    <property type="molecule type" value="Genomic_DNA"/>
</dbReference>
<evidence type="ECO:0000256" key="2">
    <source>
        <dbReference type="ARBA" id="ARBA00014223"/>
    </source>
</evidence>
<dbReference type="InterPro" id="IPR012337">
    <property type="entry name" value="RNaseH-like_sf"/>
</dbReference>
<gene>
    <name evidence="7" type="ORF">GSOID_T00013033001</name>
</gene>
<evidence type="ECO:0000256" key="4">
    <source>
        <dbReference type="ARBA" id="ARBA00022614"/>
    </source>
</evidence>
<dbReference type="SUPFAM" id="SSF53098">
    <property type="entry name" value="Ribonuclease H-like"/>
    <property type="match status" value="1"/>
</dbReference>
<dbReference type="GO" id="GO:0008408">
    <property type="term" value="F:3'-5' exonuclease activity"/>
    <property type="evidence" value="ECO:0007669"/>
    <property type="project" value="InterPro"/>
</dbReference>
<dbReference type="CDD" id="cd06141">
    <property type="entry name" value="WRN_exo"/>
    <property type="match status" value="1"/>
</dbReference>
<dbReference type="InterPro" id="IPR032675">
    <property type="entry name" value="LRR_dom_sf"/>
</dbReference>
<comment type="subcellular location">
    <subcellularLocation>
        <location evidence="1">Cytoplasm</location>
    </subcellularLocation>
</comment>
<dbReference type="Proteomes" id="UP000001307">
    <property type="component" value="Unassembled WGS sequence"/>
</dbReference>
<keyword evidence="8" id="KW-1185">Reference proteome</keyword>
<dbReference type="FunCoup" id="E4XK83">
    <property type="interactions" value="28"/>
</dbReference>
<dbReference type="InterPro" id="IPR001611">
    <property type="entry name" value="Leu-rich_rpt"/>
</dbReference>